<sequence>MPSVTSMRNAMLWENETWQRKHTKEIAALRERDPSRFAKIKGEFYCFGCWKRYVQEHETPPSRSELPKVSHYHFKKSKEHHFRLRPNQKHIPGCVFRDAGYIREVAQRHGLTVLHDQVLCLPALEKSLRLAAPTRSQESKPASGKKRPEQSFLFQELFDGMQEDWVHQRVQVDGKTTDLGQMLYSHESAHQAAGSYAIITGVVQNLSLNRYHGVELTLGPDEKLKITVSPGHLYDRDFLSPLLGRKIAIYGKVTQTEDQPPGMELISIEKQLAFLDLDEKPFPAFDPPKVKDQRLHDTIHQVLARYQAQPLAPKEFPFRFQTGLIQQHEEQRAQLEEEYARLEWQTKDLHHQHTDLLQQQSEYEEQKEKYTQEKSAKEAVENQLKKEIRKLSGFFKRLFSSGKLKQKQQELIAVQTELQYLTRQIYETRSKIQKLADEQKKIHREMETLKAEMKKIQSEMESVKSSLGSLRQHDELARSWQKVANHAEHSYLFSSHTRGFHFCLNISRDQDNARSVHVQAFLQPYETEGTEKRLTQPFAKQAIHLEPDLLKPYGKLFNQLKAWIDSQTENLEGEMATTPV</sequence>
<feature type="coiled-coil region" evidence="1">
    <location>
        <begin position="318"/>
        <end position="466"/>
    </location>
</feature>
<protein>
    <submittedName>
        <fullName evidence="2">Uncharacterized protein</fullName>
    </submittedName>
</protein>
<organism evidence="2 3">
    <name type="scientific">Thermoactinomyces vulgaris</name>
    <dbReference type="NCBI Taxonomy" id="2026"/>
    <lineage>
        <taxon>Bacteria</taxon>
        <taxon>Bacillati</taxon>
        <taxon>Bacillota</taxon>
        <taxon>Bacilli</taxon>
        <taxon>Bacillales</taxon>
        <taxon>Thermoactinomycetaceae</taxon>
        <taxon>Thermoactinomyces</taxon>
    </lineage>
</organism>
<name>A0ABS0QGW2_THEVU</name>
<accession>A0ABS0QGW2</accession>
<keyword evidence="3" id="KW-1185">Reference proteome</keyword>
<dbReference type="Proteomes" id="UP000641910">
    <property type="component" value="Unassembled WGS sequence"/>
</dbReference>
<dbReference type="RefSeq" id="WP_170151238.1">
    <property type="nucleotide sequence ID" value="NZ_JACEIS010000002.1"/>
</dbReference>
<comment type="caution">
    <text evidence="2">The sequence shown here is derived from an EMBL/GenBank/DDBJ whole genome shotgun (WGS) entry which is preliminary data.</text>
</comment>
<dbReference type="Gene3D" id="1.10.287.1490">
    <property type="match status" value="1"/>
</dbReference>
<gene>
    <name evidence="2" type="ORF">I8U22_06515</name>
</gene>
<keyword evidence="1" id="KW-0175">Coiled coil</keyword>
<evidence type="ECO:0000256" key="1">
    <source>
        <dbReference type="SAM" id="Coils"/>
    </source>
</evidence>
<evidence type="ECO:0000313" key="3">
    <source>
        <dbReference type="Proteomes" id="UP000641910"/>
    </source>
</evidence>
<reference evidence="2 3" key="1">
    <citation type="submission" date="2020-12" db="EMBL/GenBank/DDBJ databases">
        <title>WGS of Thermoactinomyces spp.</title>
        <authorList>
            <person name="Cheng K."/>
        </authorList>
    </citation>
    <scope>NUCLEOTIDE SEQUENCE [LARGE SCALE GENOMIC DNA]</scope>
    <source>
        <strain evidence="3">CICC 10650\ACCC 41061</strain>
    </source>
</reference>
<dbReference type="EMBL" id="JAECVU010000003">
    <property type="protein sequence ID" value="MBH8588473.1"/>
    <property type="molecule type" value="Genomic_DNA"/>
</dbReference>
<proteinExistence type="predicted"/>
<evidence type="ECO:0000313" key="2">
    <source>
        <dbReference type="EMBL" id="MBH8588473.1"/>
    </source>
</evidence>